<gene>
    <name evidence="1" type="ORF">PanWU01x14_045650</name>
</gene>
<comment type="caution">
    <text evidence="1">The sequence shown here is derived from an EMBL/GenBank/DDBJ whole genome shotgun (WGS) entry which is preliminary data.</text>
</comment>
<organism evidence="1 2">
    <name type="scientific">Parasponia andersonii</name>
    <name type="common">Sponia andersonii</name>
    <dbReference type="NCBI Taxonomy" id="3476"/>
    <lineage>
        <taxon>Eukaryota</taxon>
        <taxon>Viridiplantae</taxon>
        <taxon>Streptophyta</taxon>
        <taxon>Embryophyta</taxon>
        <taxon>Tracheophyta</taxon>
        <taxon>Spermatophyta</taxon>
        <taxon>Magnoliopsida</taxon>
        <taxon>eudicotyledons</taxon>
        <taxon>Gunneridae</taxon>
        <taxon>Pentapetalae</taxon>
        <taxon>rosids</taxon>
        <taxon>fabids</taxon>
        <taxon>Rosales</taxon>
        <taxon>Cannabaceae</taxon>
        <taxon>Parasponia</taxon>
    </lineage>
</organism>
<accession>A0A2P5DPJ2</accession>
<dbReference type="Proteomes" id="UP000237105">
    <property type="component" value="Unassembled WGS sequence"/>
</dbReference>
<evidence type="ECO:0000313" key="1">
    <source>
        <dbReference type="EMBL" id="PON75213.1"/>
    </source>
</evidence>
<proteinExistence type="predicted"/>
<protein>
    <submittedName>
        <fullName evidence="1">Uncharacterized protein</fullName>
    </submittedName>
</protein>
<evidence type="ECO:0000313" key="2">
    <source>
        <dbReference type="Proteomes" id="UP000237105"/>
    </source>
</evidence>
<keyword evidence="2" id="KW-1185">Reference proteome</keyword>
<dbReference type="EMBL" id="JXTB01000025">
    <property type="protein sequence ID" value="PON75213.1"/>
    <property type="molecule type" value="Genomic_DNA"/>
</dbReference>
<dbReference type="AlphaFoldDB" id="A0A2P5DPJ2"/>
<feature type="non-terminal residue" evidence="1">
    <location>
        <position position="1"/>
    </location>
</feature>
<name>A0A2P5DPJ2_PARAD</name>
<sequence>SETHKEKKKKKKKKHISHLEHELNVYSRIYVVSYSVHSIRTKGQLPELQNLSWTFLKIISIASLHDDNC</sequence>
<reference evidence="2" key="1">
    <citation type="submission" date="2016-06" db="EMBL/GenBank/DDBJ databases">
        <title>Parallel loss of symbiosis genes in relatives of nitrogen-fixing non-legume Parasponia.</title>
        <authorList>
            <person name="Van Velzen R."/>
            <person name="Holmer R."/>
            <person name="Bu F."/>
            <person name="Rutten L."/>
            <person name="Van Zeijl A."/>
            <person name="Liu W."/>
            <person name="Santuari L."/>
            <person name="Cao Q."/>
            <person name="Sharma T."/>
            <person name="Shen D."/>
            <person name="Roswanjaya Y."/>
            <person name="Wardhani T."/>
            <person name="Kalhor M.S."/>
            <person name="Jansen J."/>
            <person name="Van den Hoogen J."/>
            <person name="Gungor B."/>
            <person name="Hartog M."/>
            <person name="Hontelez J."/>
            <person name="Verver J."/>
            <person name="Yang W.-C."/>
            <person name="Schijlen E."/>
            <person name="Repin R."/>
            <person name="Schilthuizen M."/>
            <person name="Schranz E."/>
            <person name="Heidstra R."/>
            <person name="Miyata K."/>
            <person name="Fedorova E."/>
            <person name="Kohlen W."/>
            <person name="Bisseling T."/>
            <person name="Smit S."/>
            <person name="Geurts R."/>
        </authorList>
    </citation>
    <scope>NUCLEOTIDE SEQUENCE [LARGE SCALE GENOMIC DNA]</scope>
    <source>
        <strain evidence="2">cv. WU1-14</strain>
    </source>
</reference>